<evidence type="ECO:0000313" key="3">
    <source>
        <dbReference type="Proteomes" id="UP000009326"/>
    </source>
</evidence>
<proteinExistence type="predicted"/>
<gene>
    <name evidence="1" type="ORF">BN52_00960</name>
    <name evidence="2" type="ORF">FC38_GL000603</name>
</gene>
<dbReference type="STRING" id="1423751.FC38_GL000603"/>
<dbReference type="RefSeq" id="WP_008474231.1">
    <property type="nucleotide sequence ID" value="NZ_AYZO01000002.1"/>
</dbReference>
<sequence>MIFKQIKITAHTITFKRLTSKIDLPAGDIYHAYKATALSGKYYLYTSDTPYLDGSE</sequence>
<evidence type="ECO:0000313" key="2">
    <source>
        <dbReference type="EMBL" id="KRN14520.1"/>
    </source>
</evidence>
<dbReference type="PATRIC" id="fig|1423751.3.peg.626"/>
<name>I7LGQ9_9LACO</name>
<accession>I7LGQ9</accession>
<dbReference type="Proteomes" id="UP000051521">
    <property type="component" value="Unassembled WGS sequence"/>
</dbReference>
<evidence type="ECO:0000313" key="4">
    <source>
        <dbReference type="Proteomes" id="UP000051521"/>
    </source>
</evidence>
<keyword evidence="4" id="KW-1185">Reference proteome</keyword>
<reference evidence="2 4" key="2">
    <citation type="journal article" date="2015" name="Genome Announc.">
        <title>Expanding the biotechnology potential of lactobacilli through comparative genomics of 213 strains and associated genera.</title>
        <authorList>
            <person name="Sun Z."/>
            <person name="Harris H.M."/>
            <person name="McCann A."/>
            <person name="Guo C."/>
            <person name="Argimon S."/>
            <person name="Zhang W."/>
            <person name="Yang X."/>
            <person name="Jeffery I.B."/>
            <person name="Cooney J.C."/>
            <person name="Kagawa T.F."/>
            <person name="Liu W."/>
            <person name="Song Y."/>
            <person name="Salvetti E."/>
            <person name="Wrobel A."/>
            <person name="Rasinkangas P."/>
            <person name="Parkhill J."/>
            <person name="Rea M.C."/>
            <person name="O'Sullivan O."/>
            <person name="Ritari J."/>
            <person name="Douillard F.P."/>
            <person name="Paul Ross R."/>
            <person name="Yang R."/>
            <person name="Briner A.E."/>
            <person name="Felis G.E."/>
            <person name="de Vos W.M."/>
            <person name="Barrangou R."/>
            <person name="Klaenhammer T.R."/>
            <person name="Caufield P.W."/>
            <person name="Cui Y."/>
            <person name="Zhang H."/>
            <person name="O'Toole P.W."/>
        </authorList>
    </citation>
    <scope>NUCLEOTIDE SEQUENCE [LARGE SCALE GENOMIC DNA]</scope>
    <source>
        <strain evidence="2 4">DSM 23908</strain>
    </source>
</reference>
<evidence type="ECO:0000313" key="1">
    <source>
        <dbReference type="EMBL" id="CCI87883.1"/>
    </source>
</evidence>
<comment type="caution">
    <text evidence="1">The sequence shown here is derived from an EMBL/GenBank/DDBJ whole genome shotgun (WGS) entry which is preliminary data.</text>
</comment>
<dbReference type="Proteomes" id="UP000009326">
    <property type="component" value="Unassembled WGS sequence"/>
</dbReference>
<dbReference type="EMBL" id="AYZO01000002">
    <property type="protein sequence ID" value="KRN14520.1"/>
    <property type="molecule type" value="Genomic_DNA"/>
</dbReference>
<organism evidence="1 3">
    <name type="scientific">Lactobacillus gigeriorum DSM 23908 = CRBIP 24.85</name>
    <dbReference type="NCBI Taxonomy" id="1423751"/>
    <lineage>
        <taxon>Bacteria</taxon>
        <taxon>Bacillati</taxon>
        <taxon>Bacillota</taxon>
        <taxon>Bacilli</taxon>
        <taxon>Lactobacillales</taxon>
        <taxon>Lactobacillaceae</taxon>
        <taxon>Lactobacillus</taxon>
    </lineage>
</organism>
<reference evidence="1 3" key="1">
    <citation type="submission" date="2012-06" db="EMBL/GenBank/DDBJ databases">
        <title>Draft genome sequence of Lactobacillus gigeriorum CRBIP 24.85T, isolated from chicken crop.</title>
        <authorList>
            <person name="Cousin S."/>
            <person name="Ma L."/>
            <person name="Creno S."/>
            <person name="Clermont D."/>
            <person name="Loux V."/>
            <person name="Bizet C."/>
            <person name="Bouchier C."/>
        </authorList>
    </citation>
    <scope>NUCLEOTIDE SEQUENCE [LARGE SCALE GENOMIC DNA]</scope>
    <source>
        <strain evidence="3">CRBIP 24.85T</strain>
        <strain evidence="1">Type strain: CRBIP 24.85</strain>
    </source>
</reference>
<dbReference type="EMBL" id="CAKC01000093">
    <property type="protein sequence ID" value="CCI87883.1"/>
    <property type="molecule type" value="Genomic_DNA"/>
</dbReference>
<protein>
    <submittedName>
        <fullName evidence="1">Uncharacterized protein</fullName>
    </submittedName>
</protein>
<dbReference type="AlphaFoldDB" id="I7LGQ9"/>